<dbReference type="AlphaFoldDB" id="A0A1F6DC38"/>
<reference evidence="1 2" key="1">
    <citation type="journal article" date="2016" name="Nat. Commun.">
        <title>Thousands of microbial genomes shed light on interconnected biogeochemical processes in an aquifer system.</title>
        <authorList>
            <person name="Anantharaman K."/>
            <person name="Brown C.T."/>
            <person name="Hug L.A."/>
            <person name="Sharon I."/>
            <person name="Castelle C.J."/>
            <person name="Probst A.J."/>
            <person name="Thomas B.C."/>
            <person name="Singh A."/>
            <person name="Wilkins M.J."/>
            <person name="Karaoz U."/>
            <person name="Brodie E.L."/>
            <person name="Williams K.H."/>
            <person name="Hubbard S.S."/>
            <person name="Banfield J.F."/>
        </authorList>
    </citation>
    <scope>NUCLEOTIDE SEQUENCE [LARGE SCALE GENOMIC DNA]</scope>
</reference>
<evidence type="ECO:0000313" key="1">
    <source>
        <dbReference type="EMBL" id="OGG58986.1"/>
    </source>
</evidence>
<dbReference type="EMBL" id="MFLA01000025">
    <property type="protein sequence ID" value="OGG58986.1"/>
    <property type="molecule type" value="Genomic_DNA"/>
</dbReference>
<dbReference type="Proteomes" id="UP000176377">
    <property type="component" value="Unassembled WGS sequence"/>
</dbReference>
<protein>
    <submittedName>
        <fullName evidence="1">Uncharacterized protein</fullName>
    </submittedName>
</protein>
<proteinExistence type="predicted"/>
<sequence>MEQEYDFSKGEKKIFVEGFHARIINGLLHIVLASGEKKYAFTLPLDLTKKLSRGLAAQVAEIEAKNNIVIDGRLPNEPMVSPIQAKPINGETK</sequence>
<organism evidence="1 2">
    <name type="scientific">Candidatus Kaiserbacteria bacterium RIFCSPHIGHO2_01_FULL_56_24</name>
    <dbReference type="NCBI Taxonomy" id="1798487"/>
    <lineage>
        <taxon>Bacteria</taxon>
        <taxon>Candidatus Kaiseribacteriota</taxon>
    </lineage>
</organism>
<evidence type="ECO:0000313" key="2">
    <source>
        <dbReference type="Proteomes" id="UP000176377"/>
    </source>
</evidence>
<comment type="caution">
    <text evidence="1">The sequence shown here is derived from an EMBL/GenBank/DDBJ whole genome shotgun (WGS) entry which is preliminary data.</text>
</comment>
<accession>A0A1F6DC38</accession>
<name>A0A1F6DC38_9BACT</name>
<gene>
    <name evidence="1" type="ORF">A2765_03885</name>
</gene>